<dbReference type="Gene3D" id="2.60.40.10">
    <property type="entry name" value="Immunoglobulins"/>
    <property type="match status" value="1"/>
</dbReference>
<proteinExistence type="predicted"/>
<keyword evidence="5 8" id="KW-0472">Membrane</keyword>
<sequence>MLRVEALPLFLCVMGLLSETLCSLSLTAQVGDKVTVWCEFNPDVANYISWFKHTSDSVPLRLACRQFLKTSPPEMCYFFTDSERIVMSVHGKNTTLTIAAVNVSDTGLYYCRYCEETNFSTSTFLHVKDKNTNIFKEKETETGSDSPAVFFMLTVVFGAVSVIILGVLICLMKQRKNSP</sequence>
<gene>
    <name evidence="11" type="ORF">DAT39_010113</name>
</gene>
<keyword evidence="8" id="KW-0812">Transmembrane</keyword>
<dbReference type="InterPro" id="IPR007110">
    <property type="entry name" value="Ig-like_dom"/>
</dbReference>
<keyword evidence="4" id="KW-0391">Immunity</keyword>
<dbReference type="EMBL" id="QNUK01000144">
    <property type="protein sequence ID" value="KAF5900156.1"/>
    <property type="molecule type" value="Genomic_DNA"/>
</dbReference>
<dbReference type="PANTHER" id="PTHR19433:SF111">
    <property type="entry name" value="T CELL RECEPTOR ALPHA VARIABLE 4"/>
    <property type="match status" value="1"/>
</dbReference>
<dbReference type="OrthoDB" id="10012075at2759"/>
<protein>
    <submittedName>
        <fullName evidence="11">Ig kappa chain V19-17-like</fullName>
    </submittedName>
</protein>
<dbReference type="InterPro" id="IPR036179">
    <property type="entry name" value="Ig-like_dom_sf"/>
</dbReference>
<evidence type="ECO:0000256" key="5">
    <source>
        <dbReference type="ARBA" id="ARBA00023136"/>
    </source>
</evidence>
<comment type="caution">
    <text evidence="11">The sequence shown here is derived from an EMBL/GenBank/DDBJ whole genome shotgun (WGS) entry which is preliminary data.</text>
</comment>
<accession>A0A8J4U743</accession>
<evidence type="ECO:0000256" key="4">
    <source>
        <dbReference type="ARBA" id="ARBA00022859"/>
    </source>
</evidence>
<evidence type="ECO:0000256" key="3">
    <source>
        <dbReference type="ARBA" id="ARBA00022729"/>
    </source>
</evidence>
<keyword evidence="3 9" id="KW-0732">Signal</keyword>
<keyword evidence="12" id="KW-1185">Reference proteome</keyword>
<dbReference type="SUPFAM" id="SSF48726">
    <property type="entry name" value="Immunoglobulin"/>
    <property type="match status" value="1"/>
</dbReference>
<dbReference type="CDD" id="cd00099">
    <property type="entry name" value="IgV"/>
    <property type="match status" value="1"/>
</dbReference>
<organism evidence="11 12">
    <name type="scientific">Clarias magur</name>
    <name type="common">Asian catfish</name>
    <name type="synonym">Macropteronotus magur</name>
    <dbReference type="NCBI Taxonomy" id="1594786"/>
    <lineage>
        <taxon>Eukaryota</taxon>
        <taxon>Metazoa</taxon>
        <taxon>Chordata</taxon>
        <taxon>Craniata</taxon>
        <taxon>Vertebrata</taxon>
        <taxon>Euteleostomi</taxon>
        <taxon>Actinopterygii</taxon>
        <taxon>Neopterygii</taxon>
        <taxon>Teleostei</taxon>
        <taxon>Ostariophysi</taxon>
        <taxon>Siluriformes</taxon>
        <taxon>Clariidae</taxon>
        <taxon>Clarias</taxon>
    </lineage>
</organism>
<dbReference type="InterPro" id="IPR013783">
    <property type="entry name" value="Ig-like_fold"/>
</dbReference>
<comment type="subcellular location">
    <subcellularLocation>
        <location evidence="1">Cell membrane</location>
    </subcellularLocation>
</comment>
<dbReference type="PANTHER" id="PTHR19433">
    <property type="entry name" value="T-CELL RECEPTOR ALPHA CHAIN V REGION-RELATED"/>
    <property type="match status" value="1"/>
</dbReference>
<evidence type="ECO:0000256" key="8">
    <source>
        <dbReference type="SAM" id="Phobius"/>
    </source>
</evidence>
<feature type="non-terminal residue" evidence="11">
    <location>
        <position position="1"/>
    </location>
</feature>
<dbReference type="SMART" id="SM00409">
    <property type="entry name" value="IG"/>
    <property type="match status" value="1"/>
</dbReference>
<dbReference type="Pfam" id="PF07686">
    <property type="entry name" value="V-set"/>
    <property type="match status" value="1"/>
</dbReference>
<dbReference type="PROSITE" id="PS50835">
    <property type="entry name" value="IG_LIKE"/>
    <property type="match status" value="1"/>
</dbReference>
<dbReference type="InterPro" id="IPR013106">
    <property type="entry name" value="Ig_V-set"/>
</dbReference>
<keyword evidence="6" id="KW-1015">Disulfide bond</keyword>
<keyword evidence="7" id="KW-0325">Glycoprotein</keyword>
<evidence type="ECO:0000256" key="2">
    <source>
        <dbReference type="ARBA" id="ARBA00022475"/>
    </source>
</evidence>
<feature type="transmembrane region" description="Helical" evidence="8">
    <location>
        <begin position="148"/>
        <end position="171"/>
    </location>
</feature>
<feature type="domain" description="Ig-like" evidence="10">
    <location>
        <begin position="8"/>
        <end position="112"/>
    </location>
</feature>
<evidence type="ECO:0000256" key="9">
    <source>
        <dbReference type="SAM" id="SignalP"/>
    </source>
</evidence>
<evidence type="ECO:0000313" key="12">
    <source>
        <dbReference type="Proteomes" id="UP000727407"/>
    </source>
</evidence>
<evidence type="ECO:0000256" key="7">
    <source>
        <dbReference type="ARBA" id="ARBA00023180"/>
    </source>
</evidence>
<dbReference type="GO" id="GO:0005886">
    <property type="term" value="C:plasma membrane"/>
    <property type="evidence" value="ECO:0007669"/>
    <property type="project" value="UniProtKB-SubCell"/>
</dbReference>
<dbReference type="InterPro" id="IPR052051">
    <property type="entry name" value="TCR_complex_component"/>
</dbReference>
<reference evidence="11" key="1">
    <citation type="submission" date="2020-07" db="EMBL/GenBank/DDBJ databases">
        <title>Clarias magur genome sequencing, assembly and annotation.</title>
        <authorList>
            <person name="Kushwaha B."/>
            <person name="Kumar R."/>
            <person name="Das P."/>
            <person name="Joshi C.G."/>
            <person name="Kumar D."/>
            <person name="Nagpure N.S."/>
            <person name="Pandey M."/>
            <person name="Agarwal S."/>
            <person name="Srivastava S."/>
            <person name="Singh M."/>
            <person name="Sahoo L."/>
            <person name="Jayasankar P."/>
            <person name="Meher P.K."/>
            <person name="Koringa P.G."/>
            <person name="Iquebal M.A."/>
            <person name="Das S.P."/>
            <person name="Bit A."/>
            <person name="Patnaik S."/>
            <person name="Patel N."/>
            <person name="Shah T.M."/>
            <person name="Hinsu A."/>
            <person name="Jena J.K."/>
        </authorList>
    </citation>
    <scope>NUCLEOTIDE SEQUENCE</scope>
    <source>
        <strain evidence="11">CIFAMagur01</strain>
        <tissue evidence="11">Testis</tissue>
    </source>
</reference>
<dbReference type="GO" id="GO:0002376">
    <property type="term" value="P:immune system process"/>
    <property type="evidence" value="ECO:0007669"/>
    <property type="project" value="UniProtKB-KW"/>
</dbReference>
<keyword evidence="2" id="KW-1003">Cell membrane</keyword>
<name>A0A8J4U743_CLAMG</name>
<dbReference type="Proteomes" id="UP000727407">
    <property type="component" value="Unassembled WGS sequence"/>
</dbReference>
<evidence type="ECO:0000313" key="11">
    <source>
        <dbReference type="EMBL" id="KAF5900156.1"/>
    </source>
</evidence>
<feature type="signal peptide" evidence="9">
    <location>
        <begin position="1"/>
        <end position="22"/>
    </location>
</feature>
<feature type="chain" id="PRO_5035283009" evidence="9">
    <location>
        <begin position="23"/>
        <end position="179"/>
    </location>
</feature>
<dbReference type="AlphaFoldDB" id="A0A8J4U743"/>
<keyword evidence="8" id="KW-1133">Transmembrane helix</keyword>
<dbReference type="GO" id="GO:0009617">
    <property type="term" value="P:response to bacterium"/>
    <property type="evidence" value="ECO:0007669"/>
    <property type="project" value="TreeGrafter"/>
</dbReference>
<evidence type="ECO:0000256" key="1">
    <source>
        <dbReference type="ARBA" id="ARBA00004236"/>
    </source>
</evidence>
<evidence type="ECO:0000256" key="6">
    <source>
        <dbReference type="ARBA" id="ARBA00023157"/>
    </source>
</evidence>
<dbReference type="InterPro" id="IPR003599">
    <property type="entry name" value="Ig_sub"/>
</dbReference>
<evidence type="ECO:0000259" key="10">
    <source>
        <dbReference type="PROSITE" id="PS50835"/>
    </source>
</evidence>